<proteinExistence type="predicted"/>
<organism evidence="2 3">
    <name type="scientific">Peromyscus maniculatus bairdii</name>
    <name type="common">Prairie deer mouse</name>
    <dbReference type="NCBI Taxonomy" id="230844"/>
    <lineage>
        <taxon>Eukaryota</taxon>
        <taxon>Metazoa</taxon>
        <taxon>Chordata</taxon>
        <taxon>Craniata</taxon>
        <taxon>Vertebrata</taxon>
        <taxon>Euteleostomi</taxon>
        <taxon>Mammalia</taxon>
        <taxon>Eutheria</taxon>
        <taxon>Euarchontoglires</taxon>
        <taxon>Glires</taxon>
        <taxon>Rodentia</taxon>
        <taxon>Myomorpha</taxon>
        <taxon>Muroidea</taxon>
        <taxon>Cricetidae</taxon>
        <taxon>Neotominae</taxon>
        <taxon>Peromyscus</taxon>
    </lineage>
</organism>
<dbReference type="Proteomes" id="UP000694547">
    <property type="component" value="Chromosome 4"/>
</dbReference>
<feature type="region of interest" description="Disordered" evidence="1">
    <location>
        <begin position="1"/>
        <end position="77"/>
    </location>
</feature>
<evidence type="ECO:0000313" key="3">
    <source>
        <dbReference type="Proteomes" id="UP000694547"/>
    </source>
</evidence>
<name>A0A8C8VVA3_PERMB</name>
<evidence type="ECO:0000313" key="2">
    <source>
        <dbReference type="Ensembl" id="ENSPEMP00000012173.2"/>
    </source>
</evidence>
<evidence type="ECO:0000256" key="1">
    <source>
        <dbReference type="SAM" id="MobiDB-lite"/>
    </source>
</evidence>
<accession>A0A8C8VVA3</accession>
<keyword evidence="3" id="KW-1185">Reference proteome</keyword>
<dbReference type="AlphaFoldDB" id="A0A8C8VVA3"/>
<feature type="compositionally biased region" description="Basic residues" evidence="1">
    <location>
        <begin position="45"/>
        <end position="61"/>
    </location>
</feature>
<reference evidence="2" key="2">
    <citation type="submission" date="2025-08" db="UniProtKB">
        <authorList>
            <consortium name="Ensembl"/>
        </authorList>
    </citation>
    <scope>IDENTIFICATION</scope>
</reference>
<protein>
    <submittedName>
        <fullName evidence="2">Uncharacterized protein</fullName>
    </submittedName>
</protein>
<reference evidence="2" key="3">
    <citation type="submission" date="2025-09" db="UniProtKB">
        <authorList>
            <consortium name="Ensembl"/>
        </authorList>
    </citation>
    <scope>IDENTIFICATION</scope>
</reference>
<sequence>LRVRGPMPGPPGAGGPEANSGSPPHALGSPCRHRGHPQLPGQRERARRALVRLRGQRKPVGRVRSLPPALYKEPLLG</sequence>
<reference evidence="2 3" key="1">
    <citation type="submission" date="2018-10" db="EMBL/GenBank/DDBJ databases">
        <title>Improved assembly of the deer mouse Peromyscus maniculatus genome.</title>
        <authorList>
            <person name="Lassance J.-M."/>
            <person name="Hoekstra H.E."/>
        </authorList>
    </citation>
    <scope>NUCLEOTIDE SEQUENCE [LARGE SCALE GENOMIC DNA]</scope>
</reference>
<dbReference type="Ensembl" id="ENSPEMT00000016370.2">
    <property type="protein sequence ID" value="ENSPEMP00000012173.2"/>
    <property type="gene ID" value="ENSPEMG00000012584.2"/>
</dbReference>